<dbReference type="Pfam" id="PF24758">
    <property type="entry name" value="LRR_At5g56370"/>
    <property type="match status" value="1"/>
</dbReference>
<evidence type="ECO:0000313" key="2">
    <source>
        <dbReference type="EMBL" id="CAK9166646.1"/>
    </source>
</evidence>
<comment type="caution">
    <text evidence="2">The sequence shown here is derived from an EMBL/GenBank/DDBJ whole genome shotgun (WGS) entry which is preliminary data.</text>
</comment>
<evidence type="ECO:0000313" key="3">
    <source>
        <dbReference type="Proteomes" id="UP001642360"/>
    </source>
</evidence>
<accession>A0ABC8TC42</accession>
<dbReference type="SUPFAM" id="SSF52058">
    <property type="entry name" value="L domain-like"/>
    <property type="match status" value="1"/>
</dbReference>
<organism evidence="2 3">
    <name type="scientific">Ilex paraguariensis</name>
    <name type="common">yerba mate</name>
    <dbReference type="NCBI Taxonomy" id="185542"/>
    <lineage>
        <taxon>Eukaryota</taxon>
        <taxon>Viridiplantae</taxon>
        <taxon>Streptophyta</taxon>
        <taxon>Embryophyta</taxon>
        <taxon>Tracheophyta</taxon>
        <taxon>Spermatophyta</taxon>
        <taxon>Magnoliopsida</taxon>
        <taxon>eudicotyledons</taxon>
        <taxon>Gunneridae</taxon>
        <taxon>Pentapetalae</taxon>
        <taxon>asterids</taxon>
        <taxon>campanulids</taxon>
        <taxon>Aquifoliales</taxon>
        <taxon>Aquifoliaceae</taxon>
        <taxon>Ilex</taxon>
    </lineage>
</organism>
<feature type="domain" description="F-box/LRR-repeat protein 15/At3g58940/PEG3-like LRR" evidence="1">
    <location>
        <begin position="32"/>
        <end position="172"/>
    </location>
</feature>
<name>A0ABC8TC42_9AQUA</name>
<dbReference type="InterPro" id="IPR032675">
    <property type="entry name" value="LRR_dom_sf"/>
</dbReference>
<dbReference type="AlphaFoldDB" id="A0ABC8TC42"/>
<dbReference type="Gene3D" id="3.80.10.10">
    <property type="entry name" value="Ribonuclease Inhibitor"/>
    <property type="match status" value="1"/>
</dbReference>
<protein>
    <recommendedName>
        <fullName evidence="1">F-box/LRR-repeat protein 15/At3g58940/PEG3-like LRR domain-containing protein</fullName>
    </recommendedName>
</protein>
<gene>
    <name evidence="2" type="ORF">ILEXP_LOCUS35880</name>
</gene>
<dbReference type="PANTHER" id="PTHR31900">
    <property type="entry name" value="F-BOX/RNI SUPERFAMILY PROTEIN-RELATED"/>
    <property type="match status" value="1"/>
</dbReference>
<reference evidence="2 3" key="1">
    <citation type="submission" date="2024-02" db="EMBL/GenBank/DDBJ databases">
        <authorList>
            <person name="Vignale AGUSTIN F."/>
            <person name="Sosa J E."/>
            <person name="Modenutti C."/>
        </authorList>
    </citation>
    <scope>NUCLEOTIDE SEQUENCE [LARGE SCALE GENOMIC DNA]</scope>
</reference>
<dbReference type="InterPro" id="IPR055411">
    <property type="entry name" value="LRR_FXL15/At3g58940/PEG3-like"/>
</dbReference>
<dbReference type="EMBL" id="CAUOFW020004647">
    <property type="protein sequence ID" value="CAK9166646.1"/>
    <property type="molecule type" value="Genomic_DNA"/>
</dbReference>
<dbReference type="Proteomes" id="UP001642360">
    <property type="component" value="Unassembled WGS sequence"/>
</dbReference>
<proteinExistence type="predicted"/>
<keyword evidence="3" id="KW-1185">Reference proteome</keyword>
<evidence type="ECO:0000259" key="1">
    <source>
        <dbReference type="Pfam" id="PF24758"/>
    </source>
</evidence>
<dbReference type="InterPro" id="IPR050232">
    <property type="entry name" value="FBL13/AtMIF1-like"/>
</dbReference>
<dbReference type="PANTHER" id="PTHR31900:SF34">
    <property type="entry name" value="EMB|CAB62440.1-RELATED"/>
    <property type="match status" value="1"/>
</dbReference>
<sequence>MNFVDGVLDLHDVSYIMNFSLNCSEDYDLSRVEAWISTVIKKNVQELDLFFFTNPIALPQCLFTSESLKVLKLSYGITFDIPTDAHFPNLRVVHLTSVLFQDGNSTQRLISGCPALENLVIFKSGIDHIEVFNVCSPTLKRFTLSCCADNFENDCECTFLVEVPALEYFELTDIVQSHYTLTNLCSLVKAKVDFLFGGERAFEILQGIFMVKYLSLSYFMVQALYESNKDFPIFRDLIYLDLADENSVWQLLPLSQPTETACNQDAINKLLDSSPTLEVLILNAEHVRLSNWCPPQCVPGCLVLNLEALEIRGFKGQEERCFLLVTFWKMQRS</sequence>